<feature type="compositionally biased region" description="Acidic residues" evidence="1">
    <location>
        <begin position="26"/>
        <end position="40"/>
    </location>
</feature>
<organism evidence="2 3">
    <name type="scientific">Caligus rogercresseyi</name>
    <name type="common">Sea louse</name>
    <dbReference type="NCBI Taxonomy" id="217165"/>
    <lineage>
        <taxon>Eukaryota</taxon>
        <taxon>Metazoa</taxon>
        <taxon>Ecdysozoa</taxon>
        <taxon>Arthropoda</taxon>
        <taxon>Crustacea</taxon>
        <taxon>Multicrustacea</taxon>
        <taxon>Hexanauplia</taxon>
        <taxon>Copepoda</taxon>
        <taxon>Siphonostomatoida</taxon>
        <taxon>Caligidae</taxon>
        <taxon>Caligus</taxon>
    </lineage>
</organism>
<name>A0A7T8JU50_CALRO</name>
<feature type="region of interest" description="Disordered" evidence="1">
    <location>
        <begin position="13"/>
        <end position="59"/>
    </location>
</feature>
<protein>
    <submittedName>
        <fullName evidence="2">LOC100877372</fullName>
    </submittedName>
</protein>
<evidence type="ECO:0000313" key="2">
    <source>
        <dbReference type="EMBL" id="QQP32933.1"/>
    </source>
</evidence>
<dbReference type="EMBL" id="CP045908">
    <property type="protein sequence ID" value="QQP32933.1"/>
    <property type="molecule type" value="Genomic_DNA"/>
</dbReference>
<feature type="compositionally biased region" description="Low complexity" evidence="1">
    <location>
        <begin position="228"/>
        <end position="241"/>
    </location>
</feature>
<dbReference type="AlphaFoldDB" id="A0A7T8JU50"/>
<sequence length="259" mass="28059">MLSEAISSVVEPLKTAQHNEVSTLVVEDEDHEEDDEDEFFISEKKSIEDSPSPEPSRAAWDSFLQGSQKTSVTIMKDIEHAQKKYSDDIGEADKQQCLSSYHHRNNHRSLMDSSEDEVLCPLLDVYIVGRRKDPMNEQKKLKAGHSSSQTLNPSSSSCLDNLLKSRPDPGGEEDSASEKFDSETRKEEASVFHLGGGGIAPASLEIGASSNYDSTEDTTGTTSGGAGSSSAFVGGSTSESSVGNSPNVKKGKKRNKKKR</sequence>
<feature type="compositionally biased region" description="Basic and acidic residues" evidence="1">
    <location>
        <begin position="176"/>
        <end position="190"/>
    </location>
</feature>
<feature type="compositionally biased region" description="Low complexity" evidence="1">
    <location>
        <begin position="146"/>
        <end position="157"/>
    </location>
</feature>
<feature type="non-terminal residue" evidence="2">
    <location>
        <position position="1"/>
    </location>
</feature>
<reference evidence="3" key="1">
    <citation type="submission" date="2021-01" db="EMBL/GenBank/DDBJ databases">
        <title>Caligus Genome Assembly.</title>
        <authorList>
            <person name="Gallardo-Escarate C."/>
        </authorList>
    </citation>
    <scope>NUCLEOTIDE SEQUENCE [LARGE SCALE GENOMIC DNA]</scope>
</reference>
<keyword evidence="3" id="KW-1185">Reference proteome</keyword>
<gene>
    <name evidence="2" type="ORF">FKW44_024128</name>
</gene>
<accession>A0A7T8JU50</accession>
<feature type="compositionally biased region" description="Basic residues" evidence="1">
    <location>
        <begin position="249"/>
        <end position="259"/>
    </location>
</feature>
<dbReference type="Proteomes" id="UP000595437">
    <property type="component" value="Chromosome 19"/>
</dbReference>
<proteinExistence type="predicted"/>
<evidence type="ECO:0000256" key="1">
    <source>
        <dbReference type="SAM" id="MobiDB-lite"/>
    </source>
</evidence>
<feature type="region of interest" description="Disordered" evidence="1">
    <location>
        <begin position="136"/>
        <end position="259"/>
    </location>
</feature>
<evidence type="ECO:0000313" key="3">
    <source>
        <dbReference type="Proteomes" id="UP000595437"/>
    </source>
</evidence>